<dbReference type="RefSeq" id="WP_093318150.1">
    <property type="nucleotide sequence ID" value="NZ_FOAF01000001.1"/>
</dbReference>
<dbReference type="NCBIfam" id="TIGR03779">
    <property type="entry name" value="Bac_Flav_CT_M"/>
    <property type="match status" value="1"/>
</dbReference>
<accession>A0A1H7I8A7</accession>
<evidence type="ECO:0000256" key="2">
    <source>
        <dbReference type="SAM" id="Phobius"/>
    </source>
</evidence>
<evidence type="ECO:0000313" key="4">
    <source>
        <dbReference type="EMBL" id="SEK58726.1"/>
    </source>
</evidence>
<protein>
    <submittedName>
        <fullName evidence="4">Bacteroides conjugative transposon TraM protein</fullName>
    </submittedName>
</protein>
<sequence length="420" mass="45256">MESGNYSEKFLKDRKFYTVIPILVLPFLTLFFWALGGGQGGEQVEEAQTDNALNVQLPTAVNPSDSALNKMAFYWQAERDSIEQLRMKENDPYYVGGEPTDTGRVPGSLQDHIQGSNGAGGVDASEAKVLERLSALDKSLNANTGTGETSEAKHVVKESTPASVSGKEVERLEKLMSGMDEGNAEDPELRQLSGMLDRILDIQHPERVKESLRKTSTTNKGQVFAVTGISPESVVSTLDSNGKGSSGDIGEGFFTIDQGVGASDEQNAIAAVVHETQTVVDGATVKLRLTDDIFINGQLIPKDHFVFGTAKVSGERLEISIESVLYKQSLYAVNLAVYDMDGVGGIYIPGSISRDVSKETADRSLQSLGMASLDPSVGAQAMTAGIEATKNLLTKKVKLIKVTVKAGYKILLKDENRKED</sequence>
<dbReference type="Proteomes" id="UP000199421">
    <property type="component" value="Unassembled WGS sequence"/>
</dbReference>
<evidence type="ECO:0000313" key="5">
    <source>
        <dbReference type="Proteomes" id="UP000199421"/>
    </source>
</evidence>
<evidence type="ECO:0000256" key="1">
    <source>
        <dbReference type="SAM" id="MobiDB-lite"/>
    </source>
</evidence>
<organism evidence="4 5">
    <name type="scientific">Olivibacter domesticus</name>
    <name type="common">Pseudosphingobacterium domesticum</name>
    <dbReference type="NCBI Taxonomy" id="407022"/>
    <lineage>
        <taxon>Bacteria</taxon>
        <taxon>Pseudomonadati</taxon>
        <taxon>Bacteroidota</taxon>
        <taxon>Sphingobacteriia</taxon>
        <taxon>Sphingobacteriales</taxon>
        <taxon>Sphingobacteriaceae</taxon>
        <taxon>Olivibacter</taxon>
    </lineage>
</organism>
<dbReference type="Pfam" id="PF12508">
    <property type="entry name" value="Transposon_TraM"/>
    <property type="match status" value="1"/>
</dbReference>
<feature type="region of interest" description="Disordered" evidence="1">
    <location>
        <begin position="140"/>
        <end position="165"/>
    </location>
</feature>
<keyword evidence="2" id="KW-0812">Transmembrane</keyword>
<name>A0A1H7I8A7_OLID1</name>
<dbReference type="OrthoDB" id="1453786at2"/>
<reference evidence="5" key="1">
    <citation type="submission" date="2016-10" db="EMBL/GenBank/DDBJ databases">
        <authorList>
            <person name="Varghese N."/>
            <person name="Submissions S."/>
        </authorList>
    </citation>
    <scope>NUCLEOTIDE SEQUENCE [LARGE SCALE GENOMIC DNA]</scope>
    <source>
        <strain evidence="5">DSM 18733</strain>
    </source>
</reference>
<evidence type="ECO:0000259" key="3">
    <source>
        <dbReference type="Pfam" id="PF12508"/>
    </source>
</evidence>
<feature type="transmembrane region" description="Helical" evidence="2">
    <location>
        <begin position="16"/>
        <end position="35"/>
    </location>
</feature>
<gene>
    <name evidence="4" type="ORF">SAMN05661044_00617</name>
</gene>
<dbReference type="EMBL" id="FOAF01000001">
    <property type="protein sequence ID" value="SEK58726.1"/>
    <property type="molecule type" value="Genomic_DNA"/>
</dbReference>
<dbReference type="InterPro" id="IPR022187">
    <property type="entry name" value="Conjug_transposon_TraM"/>
</dbReference>
<keyword evidence="5" id="KW-1185">Reference proteome</keyword>
<dbReference type="AlphaFoldDB" id="A0A1H7I8A7"/>
<dbReference type="STRING" id="407022.SAMN05661044_00617"/>
<feature type="domain" description="Conjugative transposon TraM C-terminal" evidence="3">
    <location>
        <begin position="269"/>
        <end position="413"/>
    </location>
</feature>
<feature type="compositionally biased region" description="Polar residues" evidence="1">
    <location>
        <begin position="140"/>
        <end position="149"/>
    </location>
</feature>
<dbReference type="InterPro" id="IPR055407">
    <property type="entry name" value="TraM_C"/>
</dbReference>
<keyword evidence="2" id="KW-0472">Membrane</keyword>
<proteinExistence type="predicted"/>
<keyword evidence="2" id="KW-1133">Transmembrane helix</keyword>